<feature type="compositionally biased region" description="Polar residues" evidence="5">
    <location>
        <begin position="52"/>
        <end position="61"/>
    </location>
</feature>
<feature type="transmembrane region" description="Helical" evidence="6">
    <location>
        <begin position="496"/>
        <end position="515"/>
    </location>
</feature>
<feature type="compositionally biased region" description="Polar residues" evidence="5">
    <location>
        <begin position="18"/>
        <end position="31"/>
    </location>
</feature>
<feature type="transmembrane region" description="Helical" evidence="6">
    <location>
        <begin position="251"/>
        <end position="270"/>
    </location>
</feature>
<dbReference type="Pfam" id="PF07690">
    <property type="entry name" value="MFS_1"/>
    <property type="match status" value="1"/>
</dbReference>
<dbReference type="PANTHER" id="PTHR23502">
    <property type="entry name" value="MAJOR FACILITATOR SUPERFAMILY"/>
    <property type="match status" value="1"/>
</dbReference>
<comment type="subcellular location">
    <subcellularLocation>
        <location evidence="1">Membrane</location>
        <topology evidence="1">Multi-pass membrane protein</topology>
    </subcellularLocation>
</comment>
<feature type="transmembrane region" description="Helical" evidence="6">
    <location>
        <begin position="312"/>
        <end position="334"/>
    </location>
</feature>
<keyword evidence="3 6" id="KW-1133">Transmembrane helix</keyword>
<proteinExistence type="predicted"/>
<feature type="region of interest" description="Disordered" evidence="5">
    <location>
        <begin position="1"/>
        <end position="61"/>
    </location>
</feature>
<evidence type="ECO:0000256" key="5">
    <source>
        <dbReference type="SAM" id="MobiDB-lite"/>
    </source>
</evidence>
<keyword evidence="4 6" id="KW-0472">Membrane</keyword>
<dbReference type="InterPro" id="IPR011701">
    <property type="entry name" value="MFS"/>
</dbReference>
<dbReference type="AlphaFoldDB" id="A0A8H6R9X2"/>
<feature type="transmembrane region" description="Helical" evidence="6">
    <location>
        <begin position="162"/>
        <end position="180"/>
    </location>
</feature>
<comment type="caution">
    <text evidence="8">The sequence shown here is derived from an EMBL/GenBank/DDBJ whole genome shotgun (WGS) entry which is preliminary data.</text>
</comment>
<dbReference type="OrthoDB" id="3066029at2759"/>
<dbReference type="GO" id="GO:0000297">
    <property type="term" value="F:spermine transmembrane transporter activity"/>
    <property type="evidence" value="ECO:0007669"/>
    <property type="project" value="TreeGrafter"/>
</dbReference>
<evidence type="ECO:0000256" key="6">
    <source>
        <dbReference type="SAM" id="Phobius"/>
    </source>
</evidence>
<evidence type="ECO:0000256" key="4">
    <source>
        <dbReference type="ARBA" id="ARBA00023136"/>
    </source>
</evidence>
<feature type="domain" description="Major facilitator superfamily (MFS) profile" evidence="7">
    <location>
        <begin position="98"/>
        <end position="529"/>
    </location>
</feature>
<feature type="transmembrane region" description="Helical" evidence="6">
    <location>
        <begin position="465"/>
        <end position="484"/>
    </location>
</feature>
<keyword evidence="2 6" id="KW-0812">Transmembrane</keyword>
<feature type="transmembrane region" description="Helical" evidence="6">
    <location>
        <begin position="131"/>
        <end position="150"/>
    </location>
</feature>
<dbReference type="SUPFAM" id="SSF103473">
    <property type="entry name" value="MFS general substrate transporter"/>
    <property type="match status" value="1"/>
</dbReference>
<evidence type="ECO:0000313" key="9">
    <source>
        <dbReference type="Proteomes" id="UP000660729"/>
    </source>
</evidence>
<protein>
    <submittedName>
        <fullName evidence="8">MFS transporter fsa7</fullName>
    </submittedName>
</protein>
<organism evidence="8 9">
    <name type="scientific">Pseudocercospora fuligena</name>
    <dbReference type="NCBI Taxonomy" id="685502"/>
    <lineage>
        <taxon>Eukaryota</taxon>
        <taxon>Fungi</taxon>
        <taxon>Dikarya</taxon>
        <taxon>Ascomycota</taxon>
        <taxon>Pezizomycotina</taxon>
        <taxon>Dothideomycetes</taxon>
        <taxon>Dothideomycetidae</taxon>
        <taxon>Mycosphaerellales</taxon>
        <taxon>Mycosphaerellaceae</taxon>
        <taxon>Pseudocercospora</taxon>
    </lineage>
</organism>
<feature type="compositionally biased region" description="Basic and acidic residues" evidence="5">
    <location>
        <begin position="1"/>
        <end position="11"/>
    </location>
</feature>
<feature type="transmembrane region" description="Helical" evidence="6">
    <location>
        <begin position="346"/>
        <end position="366"/>
    </location>
</feature>
<feature type="transmembrane region" description="Helical" evidence="6">
    <location>
        <begin position="427"/>
        <end position="453"/>
    </location>
</feature>
<dbReference type="EMBL" id="JABCIY010000218">
    <property type="protein sequence ID" value="KAF7188010.1"/>
    <property type="molecule type" value="Genomic_DNA"/>
</dbReference>
<dbReference type="InterPro" id="IPR036259">
    <property type="entry name" value="MFS_trans_sf"/>
</dbReference>
<dbReference type="Proteomes" id="UP000660729">
    <property type="component" value="Unassembled WGS sequence"/>
</dbReference>
<feature type="non-terminal residue" evidence="8">
    <location>
        <position position="1"/>
    </location>
</feature>
<feature type="transmembrane region" description="Helical" evidence="6">
    <location>
        <begin position="402"/>
        <end position="421"/>
    </location>
</feature>
<dbReference type="PANTHER" id="PTHR23502:SF38">
    <property type="entry name" value="POLYAMINE TRANSPORTER 4"/>
    <property type="match status" value="1"/>
</dbReference>
<evidence type="ECO:0000256" key="1">
    <source>
        <dbReference type="ARBA" id="ARBA00004141"/>
    </source>
</evidence>
<evidence type="ECO:0000256" key="2">
    <source>
        <dbReference type="ARBA" id="ARBA00022692"/>
    </source>
</evidence>
<name>A0A8H6R9X2_9PEZI</name>
<sequence length="529" mass="58469">MSQGQSRDEIGSHPLLQSGFQTPVQTPSRDASTPPVRHTTTTPTRLSTNQRSTPDSATPQRSLQLQEKAYEHDLHAHLHWTINPRNPKNWTIRKKRMHTLLFCAISWTIMLGASSLTLAHNVIMDEMRTSSIVSVLSTSLYLLGLVLGILGTPSADSMGRKSMYIISAPLYAIFILASGLTKSISGLAICRLLGGFVAASLLQLGYASILDIWPAEKRVVPIAAYTSTVLVGSTLGSVLSGAIVWRQHWRWTQFAILILSSLFYVPMFFTDETLKTMILRKSRKETSQLSLMRGFFNNESLRLRLILFSEPLALLCGVLNASHCGVLFAILTAFPDVLSKAHNFNSGAQGLVFLAMGIGALLALAMELCHQQWCYKPRAFSVNEKRKTWIPPSTLPPPEWRLWLALPASALNIASLFILGWTTHRHWMVTVIAMAIYAFGTSLTTVSTTLYVLECFDSPRNEAMWAGSSMLMFASGFAFSLFSIEELKLGPGLGMSVYAILSVLFGLIPAGLYIFGPALRKRRKSHDSK</sequence>
<accession>A0A8H6R9X2</accession>
<gene>
    <name evidence="8" type="ORF">HII31_10682</name>
</gene>
<evidence type="ECO:0000259" key="7">
    <source>
        <dbReference type="PROSITE" id="PS50850"/>
    </source>
</evidence>
<dbReference type="Gene3D" id="1.20.1250.20">
    <property type="entry name" value="MFS general substrate transporter like domains"/>
    <property type="match status" value="1"/>
</dbReference>
<dbReference type="GO" id="GO:0015606">
    <property type="term" value="F:spermidine transmembrane transporter activity"/>
    <property type="evidence" value="ECO:0007669"/>
    <property type="project" value="TreeGrafter"/>
</dbReference>
<dbReference type="PROSITE" id="PS50850">
    <property type="entry name" value="MFS"/>
    <property type="match status" value="1"/>
</dbReference>
<reference evidence="8" key="1">
    <citation type="submission" date="2020-04" db="EMBL/GenBank/DDBJ databases">
        <title>Draft genome resource of the tomato pathogen Pseudocercospora fuligena.</title>
        <authorList>
            <person name="Zaccaron A."/>
        </authorList>
    </citation>
    <scope>NUCLEOTIDE SEQUENCE</scope>
    <source>
        <strain evidence="8">PF001</strain>
    </source>
</reference>
<feature type="transmembrane region" description="Helical" evidence="6">
    <location>
        <begin position="222"/>
        <end position="245"/>
    </location>
</feature>
<evidence type="ECO:0000256" key="3">
    <source>
        <dbReference type="ARBA" id="ARBA00022989"/>
    </source>
</evidence>
<feature type="compositionally biased region" description="Low complexity" evidence="5">
    <location>
        <begin position="33"/>
        <end position="51"/>
    </location>
</feature>
<keyword evidence="9" id="KW-1185">Reference proteome</keyword>
<dbReference type="InterPro" id="IPR020846">
    <property type="entry name" value="MFS_dom"/>
</dbReference>
<evidence type="ECO:0000313" key="8">
    <source>
        <dbReference type="EMBL" id="KAF7188010.1"/>
    </source>
</evidence>
<dbReference type="GO" id="GO:0005886">
    <property type="term" value="C:plasma membrane"/>
    <property type="evidence" value="ECO:0007669"/>
    <property type="project" value="TreeGrafter"/>
</dbReference>
<feature type="transmembrane region" description="Helical" evidence="6">
    <location>
        <begin position="99"/>
        <end position="119"/>
    </location>
</feature>
<feature type="transmembrane region" description="Helical" evidence="6">
    <location>
        <begin position="186"/>
        <end position="210"/>
    </location>
</feature>